<dbReference type="KEGG" id="msil:METEAL_19290"/>
<protein>
    <recommendedName>
        <fullName evidence="3">DUF393 domain-containing protein</fullName>
    </recommendedName>
</protein>
<name>A0AA48K946_9BACT</name>
<sequence>MANAPAPPDLLFYDGRCGLCHGLVRFLALREGTCRFAPLGGAAFREAFPGARAPETLVVLHGERILVRSEAVLHLLRGLGGGWACLAFLARGVPRRFRDGAYDLVARLRIRLFGRPGSPCPRVPPSARARFLP</sequence>
<dbReference type="InterPro" id="IPR007263">
    <property type="entry name" value="DCC1-like"/>
</dbReference>
<evidence type="ECO:0000313" key="2">
    <source>
        <dbReference type="Proteomes" id="UP001238179"/>
    </source>
</evidence>
<dbReference type="PANTHER" id="PTHR33639">
    <property type="entry name" value="THIOL-DISULFIDE OXIDOREDUCTASE DCC"/>
    <property type="match status" value="1"/>
</dbReference>
<dbReference type="RefSeq" id="WP_316415667.1">
    <property type="nucleotide sequence ID" value="NZ_AP027080.1"/>
</dbReference>
<dbReference type="GO" id="GO:0015035">
    <property type="term" value="F:protein-disulfide reductase activity"/>
    <property type="evidence" value="ECO:0007669"/>
    <property type="project" value="InterPro"/>
</dbReference>
<reference evidence="2" key="1">
    <citation type="journal article" date="2023" name="Int. J. Syst. Evol. Microbiol.">
        <title>Mesoterricola silvestris gen. nov., sp. nov., Mesoterricola sediminis sp. nov., Geothrix oryzae sp. nov., Geothrix edaphica sp. nov., Geothrix rubra sp. nov., and Geothrix limicola sp. nov., six novel members of Acidobacteriota isolated from soils.</title>
        <authorList>
            <person name="Itoh H."/>
            <person name="Sugisawa Y."/>
            <person name="Mise K."/>
            <person name="Xu Z."/>
            <person name="Kuniyasu M."/>
            <person name="Ushijima N."/>
            <person name="Kawano K."/>
            <person name="Kobayashi E."/>
            <person name="Shiratori Y."/>
            <person name="Masuda Y."/>
            <person name="Senoo K."/>
        </authorList>
    </citation>
    <scope>NUCLEOTIDE SEQUENCE [LARGE SCALE GENOMIC DNA]</scope>
    <source>
        <strain evidence="2">W79</strain>
    </source>
</reference>
<gene>
    <name evidence="1" type="ORF">METEAL_19290</name>
</gene>
<dbReference type="EMBL" id="AP027080">
    <property type="protein sequence ID" value="BDU72755.1"/>
    <property type="molecule type" value="Genomic_DNA"/>
</dbReference>
<keyword evidence="2" id="KW-1185">Reference proteome</keyword>
<dbReference type="Pfam" id="PF04134">
    <property type="entry name" value="DCC1-like"/>
    <property type="match status" value="1"/>
</dbReference>
<organism evidence="1 2">
    <name type="scientific">Mesoterricola silvestris</name>
    <dbReference type="NCBI Taxonomy" id="2927979"/>
    <lineage>
        <taxon>Bacteria</taxon>
        <taxon>Pseudomonadati</taxon>
        <taxon>Acidobacteriota</taxon>
        <taxon>Holophagae</taxon>
        <taxon>Holophagales</taxon>
        <taxon>Holophagaceae</taxon>
        <taxon>Mesoterricola</taxon>
    </lineage>
</organism>
<dbReference type="AlphaFoldDB" id="A0AA48K946"/>
<dbReference type="PANTHER" id="PTHR33639:SF2">
    <property type="entry name" value="DUF393 DOMAIN-CONTAINING PROTEIN"/>
    <property type="match status" value="1"/>
</dbReference>
<dbReference type="Proteomes" id="UP001238179">
    <property type="component" value="Chromosome"/>
</dbReference>
<proteinExistence type="predicted"/>
<accession>A0AA48K946</accession>
<evidence type="ECO:0000313" key="1">
    <source>
        <dbReference type="EMBL" id="BDU72755.1"/>
    </source>
</evidence>
<evidence type="ECO:0008006" key="3">
    <source>
        <dbReference type="Google" id="ProtNLM"/>
    </source>
</evidence>
<dbReference type="InterPro" id="IPR052927">
    <property type="entry name" value="DCC_oxidoreductase"/>
</dbReference>